<organism evidence="1 2">
    <name type="scientific">Piloderma croceum (strain F 1598)</name>
    <dbReference type="NCBI Taxonomy" id="765440"/>
    <lineage>
        <taxon>Eukaryota</taxon>
        <taxon>Fungi</taxon>
        <taxon>Dikarya</taxon>
        <taxon>Basidiomycota</taxon>
        <taxon>Agaricomycotina</taxon>
        <taxon>Agaricomycetes</taxon>
        <taxon>Agaricomycetidae</taxon>
        <taxon>Atheliales</taxon>
        <taxon>Atheliaceae</taxon>
        <taxon>Piloderma</taxon>
    </lineage>
</organism>
<evidence type="ECO:0008006" key="3">
    <source>
        <dbReference type="Google" id="ProtNLM"/>
    </source>
</evidence>
<dbReference type="EMBL" id="KN832976">
    <property type="protein sequence ID" value="KIM88822.1"/>
    <property type="molecule type" value="Genomic_DNA"/>
</dbReference>
<dbReference type="Gene3D" id="3.20.10.10">
    <property type="entry name" value="D-amino Acid Aminotransferase, subunit A, domain 2"/>
    <property type="match status" value="1"/>
</dbReference>
<reference evidence="1 2" key="1">
    <citation type="submission" date="2014-04" db="EMBL/GenBank/DDBJ databases">
        <authorList>
            <consortium name="DOE Joint Genome Institute"/>
            <person name="Kuo A."/>
            <person name="Tarkka M."/>
            <person name="Buscot F."/>
            <person name="Kohler A."/>
            <person name="Nagy L.G."/>
            <person name="Floudas D."/>
            <person name="Copeland A."/>
            <person name="Barry K.W."/>
            <person name="Cichocki N."/>
            <person name="Veneault-Fourrey C."/>
            <person name="LaButti K."/>
            <person name="Lindquist E.A."/>
            <person name="Lipzen A."/>
            <person name="Lundell T."/>
            <person name="Morin E."/>
            <person name="Murat C."/>
            <person name="Sun H."/>
            <person name="Tunlid A."/>
            <person name="Henrissat B."/>
            <person name="Grigoriev I.V."/>
            <person name="Hibbett D.S."/>
            <person name="Martin F."/>
            <person name="Nordberg H.P."/>
            <person name="Cantor M.N."/>
            <person name="Hua S.X."/>
        </authorList>
    </citation>
    <scope>NUCLEOTIDE SEQUENCE [LARGE SCALE GENOMIC DNA]</scope>
    <source>
        <strain evidence="1 2">F 1598</strain>
    </source>
</reference>
<dbReference type="SUPFAM" id="SSF56752">
    <property type="entry name" value="D-aminoacid aminotransferase-like PLP-dependent enzymes"/>
    <property type="match status" value="1"/>
</dbReference>
<dbReference type="OrthoDB" id="64220at2759"/>
<evidence type="ECO:0000313" key="2">
    <source>
        <dbReference type="Proteomes" id="UP000054166"/>
    </source>
</evidence>
<name>A0A0C3CGE5_PILCF</name>
<sequence>MAFALLSSTRYDPFLKNLKWNNDKDGAGSPFLLLHYHIDRLRVAARRHGWSEAERVLSWHAFRSECHRSIRILLTESGALTATATPVKPFTSDPTSASFFKPDTDYHSLFGPPLRIQVDSQPTPSSIFTSTKTTNRAVYDTARTRAGVPPLSSTDSSIPPDPPPPSDVLLYNSENSITETSIYNVAFYRSNRWLTPPISTGCLPGVLRRWLLEQGRIYEADENLLTRESIVEGECVLLVNGVQGCQLGRITLQNSPSSGGL</sequence>
<dbReference type="Proteomes" id="UP000054166">
    <property type="component" value="Unassembled WGS sequence"/>
</dbReference>
<evidence type="ECO:0000313" key="1">
    <source>
        <dbReference type="EMBL" id="KIM88822.1"/>
    </source>
</evidence>
<dbReference type="InterPro" id="IPR001544">
    <property type="entry name" value="Aminotrans_IV"/>
</dbReference>
<reference evidence="2" key="2">
    <citation type="submission" date="2015-01" db="EMBL/GenBank/DDBJ databases">
        <title>Evolutionary Origins and Diversification of the Mycorrhizal Mutualists.</title>
        <authorList>
            <consortium name="DOE Joint Genome Institute"/>
            <consortium name="Mycorrhizal Genomics Consortium"/>
            <person name="Kohler A."/>
            <person name="Kuo A."/>
            <person name="Nagy L.G."/>
            <person name="Floudas D."/>
            <person name="Copeland A."/>
            <person name="Barry K.W."/>
            <person name="Cichocki N."/>
            <person name="Veneault-Fourrey C."/>
            <person name="LaButti K."/>
            <person name="Lindquist E.A."/>
            <person name="Lipzen A."/>
            <person name="Lundell T."/>
            <person name="Morin E."/>
            <person name="Murat C."/>
            <person name="Riley R."/>
            <person name="Ohm R."/>
            <person name="Sun H."/>
            <person name="Tunlid A."/>
            <person name="Henrissat B."/>
            <person name="Grigoriev I.V."/>
            <person name="Hibbett D.S."/>
            <person name="Martin F."/>
        </authorList>
    </citation>
    <scope>NUCLEOTIDE SEQUENCE [LARGE SCALE GENOMIC DNA]</scope>
    <source>
        <strain evidence="2">F 1598</strain>
    </source>
</reference>
<proteinExistence type="predicted"/>
<gene>
    <name evidence="1" type="ORF">PILCRDRAFT_95446</name>
</gene>
<protein>
    <recommendedName>
        <fullName evidence="3">Aminodeoxychorismate lyase</fullName>
    </recommendedName>
</protein>
<accession>A0A0C3CGE5</accession>
<dbReference type="InParanoid" id="A0A0C3CGE5"/>
<dbReference type="STRING" id="765440.A0A0C3CGE5"/>
<keyword evidence="2" id="KW-1185">Reference proteome</keyword>
<dbReference type="Pfam" id="PF01063">
    <property type="entry name" value="Aminotran_4"/>
    <property type="match status" value="1"/>
</dbReference>
<dbReference type="InterPro" id="IPR036038">
    <property type="entry name" value="Aminotransferase-like"/>
</dbReference>
<dbReference type="FunCoup" id="A0A0C3CGE5">
    <property type="interactions" value="91"/>
</dbReference>
<dbReference type="AlphaFoldDB" id="A0A0C3CGE5"/>
<dbReference type="InterPro" id="IPR043132">
    <property type="entry name" value="BCAT-like_C"/>
</dbReference>
<dbReference type="HOGENOM" id="CLU_020844_6_0_1"/>
<dbReference type="GO" id="GO:0003824">
    <property type="term" value="F:catalytic activity"/>
    <property type="evidence" value="ECO:0007669"/>
    <property type="project" value="InterPro"/>
</dbReference>